<proteinExistence type="predicted"/>
<dbReference type="Proteomes" id="UP000593564">
    <property type="component" value="Unassembled WGS sequence"/>
</dbReference>
<dbReference type="EMBL" id="JACBKZ010000009">
    <property type="protein sequence ID" value="KAF5942777.1"/>
    <property type="molecule type" value="Genomic_DNA"/>
</dbReference>
<gene>
    <name evidence="1" type="ORF">HYC85_020419</name>
</gene>
<evidence type="ECO:0000313" key="1">
    <source>
        <dbReference type="EMBL" id="KAF5942777.1"/>
    </source>
</evidence>
<dbReference type="PANTHER" id="PTHR33696">
    <property type="entry name" value="T22J18.15-RELATED"/>
    <property type="match status" value="1"/>
</dbReference>
<dbReference type="PANTHER" id="PTHR33696:SF3">
    <property type="entry name" value="FLZ-TYPE DOMAIN-CONTAINING PROTEIN"/>
    <property type="match status" value="1"/>
</dbReference>
<sequence>MPGGYNTVAYAHARGLEYCGLHPCPRVRIPRPTPIPGGVKLFSSLDLYNIHVRGYFMVTQSKMSHDNKVHSSQGHVPFSWENKPGVCKFSDIKDFPSKLGHPVQKLPPPPCPPESAKVSFHDLQVPLPPCGFQPSTRSSSKKGLIKKQEDPFLTAYREVTKSTRKGKHDVGLGLRKNLSFVSCKHSCSVRDDNMVRISKPPHSK</sequence>
<accession>A0A7J7GQN9</accession>
<name>A0A7J7GQN9_CAMSI</name>
<organism evidence="1 2">
    <name type="scientific">Camellia sinensis</name>
    <name type="common">Tea plant</name>
    <name type="synonym">Thea sinensis</name>
    <dbReference type="NCBI Taxonomy" id="4442"/>
    <lineage>
        <taxon>Eukaryota</taxon>
        <taxon>Viridiplantae</taxon>
        <taxon>Streptophyta</taxon>
        <taxon>Embryophyta</taxon>
        <taxon>Tracheophyta</taxon>
        <taxon>Spermatophyta</taxon>
        <taxon>Magnoliopsida</taxon>
        <taxon>eudicotyledons</taxon>
        <taxon>Gunneridae</taxon>
        <taxon>Pentapetalae</taxon>
        <taxon>asterids</taxon>
        <taxon>Ericales</taxon>
        <taxon>Theaceae</taxon>
        <taxon>Camellia</taxon>
    </lineage>
</organism>
<dbReference type="AlphaFoldDB" id="A0A7J7GQN9"/>
<protein>
    <submittedName>
        <fullName evidence="1">Uncharacterized protein</fullName>
    </submittedName>
</protein>
<comment type="caution">
    <text evidence="1">The sequence shown here is derived from an EMBL/GenBank/DDBJ whole genome shotgun (WGS) entry which is preliminary data.</text>
</comment>
<reference evidence="1 2" key="2">
    <citation type="submission" date="2020-07" db="EMBL/GenBank/DDBJ databases">
        <title>Genome assembly of wild tea tree DASZ reveals pedigree and selection history of tea varieties.</title>
        <authorList>
            <person name="Zhang W."/>
        </authorList>
    </citation>
    <scope>NUCLEOTIDE SEQUENCE [LARGE SCALE GENOMIC DNA]</scope>
    <source>
        <strain evidence="2">cv. G240</strain>
        <tissue evidence="1">Leaf</tissue>
    </source>
</reference>
<reference evidence="2" key="1">
    <citation type="journal article" date="2020" name="Nat. Commun.">
        <title>Genome assembly of wild tea tree DASZ reveals pedigree and selection history of tea varieties.</title>
        <authorList>
            <person name="Zhang W."/>
            <person name="Zhang Y."/>
            <person name="Qiu H."/>
            <person name="Guo Y."/>
            <person name="Wan H."/>
            <person name="Zhang X."/>
            <person name="Scossa F."/>
            <person name="Alseekh S."/>
            <person name="Zhang Q."/>
            <person name="Wang P."/>
            <person name="Xu L."/>
            <person name="Schmidt M.H."/>
            <person name="Jia X."/>
            <person name="Li D."/>
            <person name="Zhu A."/>
            <person name="Guo F."/>
            <person name="Chen W."/>
            <person name="Ni D."/>
            <person name="Usadel B."/>
            <person name="Fernie A.R."/>
            <person name="Wen W."/>
        </authorList>
    </citation>
    <scope>NUCLEOTIDE SEQUENCE [LARGE SCALE GENOMIC DNA]</scope>
    <source>
        <strain evidence="2">cv. G240</strain>
    </source>
</reference>
<keyword evidence="2" id="KW-1185">Reference proteome</keyword>
<evidence type="ECO:0000313" key="2">
    <source>
        <dbReference type="Proteomes" id="UP000593564"/>
    </source>
</evidence>